<dbReference type="OrthoDB" id="10031947at2759"/>
<feature type="chain" id="PRO_5004895776" evidence="1">
    <location>
        <begin position="19"/>
        <end position="272"/>
    </location>
</feature>
<keyword evidence="3" id="KW-1185">Reference proteome</keyword>
<evidence type="ECO:0000313" key="3">
    <source>
        <dbReference type="Proteomes" id="UP000024837"/>
    </source>
</evidence>
<proteinExistence type="predicted"/>
<organism evidence="2 3">
    <name type="scientific">Drechslerella stenobrocha 248</name>
    <dbReference type="NCBI Taxonomy" id="1043628"/>
    <lineage>
        <taxon>Eukaryota</taxon>
        <taxon>Fungi</taxon>
        <taxon>Dikarya</taxon>
        <taxon>Ascomycota</taxon>
        <taxon>Pezizomycotina</taxon>
        <taxon>Orbiliomycetes</taxon>
        <taxon>Orbiliales</taxon>
        <taxon>Orbiliaceae</taxon>
        <taxon>Drechslerella</taxon>
    </lineage>
</organism>
<feature type="signal peptide" evidence="1">
    <location>
        <begin position="1"/>
        <end position="18"/>
    </location>
</feature>
<protein>
    <submittedName>
        <fullName evidence="2">Uncharacterized protein</fullName>
    </submittedName>
</protein>
<sequence>MLFKGIALTATLATTVLGAAMRMPVFDSVSQVHANRKRDYLVVDEIWQSYQTATPEYSHKTDDQWLKVHLKFPMKIYGKSSSVVYFNMNGLISLDKPSKALSVPAKDLPVDSVSCSNNRASYSCIPDNTVALLWQDLFIPTNGTFSVAWVYHDAVLQSNIRRHYHINWKVCDKTATAVTATGECSPSAYRSFSLNYFENTPGVFHLQYHNIPKNTTLPGIVGAQSYPQHMQAQEAPNMVLEREGFSMSCLIMDTNTGTFKYPTQSNQCDTVN</sequence>
<reference evidence="2 3" key="1">
    <citation type="submission" date="2013-05" db="EMBL/GenBank/DDBJ databases">
        <title>Drechslerella stenobrocha genome reveals carnivorous origination and mechanical trapping mechanism of predatory fungi.</title>
        <authorList>
            <person name="Liu X."/>
            <person name="Zhang W."/>
            <person name="Liu K."/>
        </authorList>
    </citation>
    <scope>NUCLEOTIDE SEQUENCE [LARGE SCALE GENOMIC DNA]</scope>
    <source>
        <strain evidence="2 3">248</strain>
    </source>
</reference>
<dbReference type="Proteomes" id="UP000024837">
    <property type="component" value="Unassembled WGS sequence"/>
</dbReference>
<dbReference type="HOGENOM" id="CLU_1023166_0_0_1"/>
<gene>
    <name evidence="2" type="ORF">DRE_04818</name>
</gene>
<keyword evidence="1" id="KW-0732">Signal</keyword>
<dbReference type="AlphaFoldDB" id="W7IAF4"/>
<evidence type="ECO:0000256" key="1">
    <source>
        <dbReference type="SAM" id="SignalP"/>
    </source>
</evidence>
<accession>W7IAF4</accession>
<evidence type="ECO:0000313" key="2">
    <source>
        <dbReference type="EMBL" id="EWC46025.1"/>
    </source>
</evidence>
<name>W7IAF4_9PEZI</name>
<dbReference type="EMBL" id="KI966422">
    <property type="protein sequence ID" value="EWC46025.1"/>
    <property type="molecule type" value="Genomic_DNA"/>
</dbReference>